<dbReference type="Pfam" id="PF16010">
    <property type="entry name" value="CDH-cyt"/>
    <property type="match status" value="1"/>
</dbReference>
<dbReference type="PROSITE" id="PS00623">
    <property type="entry name" value="GMC_OXRED_1"/>
    <property type="match status" value="1"/>
</dbReference>
<dbReference type="OrthoDB" id="413885at2759"/>
<keyword evidence="2" id="KW-0285">Flavoprotein</keyword>
<comment type="caution">
    <text evidence="7">The sequence shown here is derived from an EMBL/GenBank/DDBJ whole genome shotgun (WGS) entry which is preliminary data.</text>
</comment>
<evidence type="ECO:0000256" key="3">
    <source>
        <dbReference type="SAM" id="MobiDB-lite"/>
    </source>
</evidence>
<evidence type="ECO:0000313" key="7">
    <source>
        <dbReference type="EMBL" id="TQN67829.1"/>
    </source>
</evidence>
<feature type="region of interest" description="Disordered" evidence="3">
    <location>
        <begin position="781"/>
        <end position="819"/>
    </location>
</feature>
<dbReference type="CDD" id="cd09630">
    <property type="entry name" value="CDH_like_cytochrome"/>
    <property type="match status" value="1"/>
</dbReference>
<feature type="signal peptide" evidence="4">
    <location>
        <begin position="1"/>
        <end position="21"/>
    </location>
</feature>
<dbReference type="InterPro" id="IPR036188">
    <property type="entry name" value="FAD/NAD-bd_sf"/>
</dbReference>
<accession>A0A5Q4BMM0</accession>
<sequence length="819" mass="86115">MRSSFSAAAAALLGLAGSAAAQLRATAYTDPQTGIDFQRFKPNAYPYSFGIAVPETVGADFIGQMVVPISDKGNWGAVSLRGGMLNGLLFVAWADGESIRTSFRLGSAYANPDVYTDTEVSAVPIANGTFVNATHFSYTFLCENCINDKTSLAAESPVLGWAFSDTSPSPASDPAAALNYHSAGFGQFGLDVAGAKSAKFETWSKYAEAVEAGPAPVPGTGAGNGTTTPVIPGNNNNNNNNSTIPTPVVSNKTYDVIVVGGGTAGIIAAERIAEKGASVLLIERGPANTVPLGSKMALPWNDTLTPYDIPALGSSMTSLSGTSFCSDTASTAGCLLGGSSSINGLNFIHPPEQDWQRWPAGWGWADVSDAAARLYERNPGTTEPSDDGKYYDDRTYRTLSGLLAGKGWSEVDSIESPNEKDAVFSRPSWSIKDNLRAGPARTYMPFAQQLPNFTLQLETKVVQVVRSGSKVTGVLVQAADGSRQIIKINQGGKVVLAAGAMSSPRILWNSGIGRSDALEIVKSGAAATGVTLPDEADWIDLPVGHHLQDHAQVMLQFNSRANFTAYGFNAIASSPVPADLDLYKQGSGPITQAAQRMHLWTSVECADGRTRYLQGTASAMASGVVTVRTFLTHGTSTLGELGITAAGHTVLNTKPWLIDAEDRKAMADFVQFWLDLTAGANSTLSYITPGATPDDIIATKTISGDHWVGSARMGVDDGRSGDGAAVVDLDTRVYGTDNLFVVDASIHPDLPTGNTQSIIMITAEHAAEKIAAFKVSGYNGSGSGSGNSTVPEASDCEGAAAKRRSARRSMRFRRRAHLH</sequence>
<proteinExistence type="inferred from homology"/>
<dbReference type="Proteomes" id="UP000326340">
    <property type="component" value="Unassembled WGS sequence"/>
</dbReference>
<keyword evidence="8" id="KW-1185">Reference proteome</keyword>
<dbReference type="PANTHER" id="PTHR47190">
    <property type="entry name" value="DEHYDROGENASE, PUTATIVE-RELATED"/>
    <property type="match status" value="1"/>
</dbReference>
<gene>
    <name evidence="7" type="primary">CDH-1-4</name>
    <name evidence="7" type="ORF">CSHISOI_07598</name>
</gene>
<keyword evidence="2" id="KW-0274">FAD</keyword>
<keyword evidence="4" id="KW-0732">Signal</keyword>
<comment type="similarity">
    <text evidence="1 2">Belongs to the GMC oxidoreductase family.</text>
</comment>
<dbReference type="SUPFAM" id="SSF49344">
    <property type="entry name" value="CBD9-like"/>
    <property type="match status" value="1"/>
</dbReference>
<feature type="compositionally biased region" description="Basic residues" evidence="3">
    <location>
        <begin position="801"/>
        <end position="819"/>
    </location>
</feature>
<dbReference type="Gene3D" id="3.30.410.10">
    <property type="entry name" value="Cholesterol Oxidase, domain 2"/>
    <property type="match status" value="1"/>
</dbReference>
<dbReference type="InterPro" id="IPR007867">
    <property type="entry name" value="GMC_OxRtase_C"/>
</dbReference>
<feature type="domain" description="Glucose-methanol-choline oxidoreductase N-terminal" evidence="6">
    <location>
        <begin position="499"/>
        <end position="513"/>
    </location>
</feature>
<dbReference type="SUPFAM" id="SSF54373">
    <property type="entry name" value="FAD-linked reductases, C-terminal domain"/>
    <property type="match status" value="1"/>
</dbReference>
<evidence type="ECO:0000259" key="6">
    <source>
        <dbReference type="PROSITE" id="PS00624"/>
    </source>
</evidence>
<dbReference type="AlphaFoldDB" id="A0A5Q4BMM0"/>
<dbReference type="InterPro" id="IPR015920">
    <property type="entry name" value="Cellobiose_DH-like_cyt"/>
</dbReference>
<feature type="domain" description="Glucose-methanol-choline oxidoreductase N-terminal" evidence="5">
    <location>
        <begin position="333"/>
        <end position="356"/>
    </location>
</feature>
<reference evidence="7 8" key="1">
    <citation type="journal article" date="2019" name="Sci. Rep.">
        <title>Colletotrichum shisoi sp. nov., an anthracnose pathogen of Perilla frutescens in Japan: molecular phylogenetic, morphological and genomic evidence.</title>
        <authorList>
            <person name="Gan P."/>
            <person name="Tsushima A."/>
            <person name="Hiroyama R."/>
            <person name="Narusaka M."/>
            <person name="Takano Y."/>
            <person name="Narusaka Y."/>
            <person name="Kawaradani M."/>
            <person name="Damm U."/>
            <person name="Shirasu K."/>
        </authorList>
    </citation>
    <scope>NUCLEOTIDE SEQUENCE [LARGE SCALE GENOMIC DNA]</scope>
    <source>
        <strain evidence="7 8">PG-2018a</strain>
    </source>
</reference>
<dbReference type="Gene3D" id="2.60.40.1210">
    <property type="entry name" value="Cellobiose dehydrogenase, cytochrome domain"/>
    <property type="match status" value="1"/>
</dbReference>
<dbReference type="PROSITE" id="PS00624">
    <property type="entry name" value="GMC_OXRED_2"/>
    <property type="match status" value="1"/>
</dbReference>
<dbReference type="Gene3D" id="3.50.50.60">
    <property type="entry name" value="FAD/NAD(P)-binding domain"/>
    <property type="match status" value="1"/>
</dbReference>
<evidence type="ECO:0000259" key="5">
    <source>
        <dbReference type="PROSITE" id="PS00623"/>
    </source>
</evidence>
<evidence type="ECO:0000256" key="2">
    <source>
        <dbReference type="RuleBase" id="RU003968"/>
    </source>
</evidence>
<dbReference type="EMBL" id="PUHP01000827">
    <property type="protein sequence ID" value="TQN67829.1"/>
    <property type="molecule type" value="Genomic_DNA"/>
</dbReference>
<dbReference type="GO" id="GO:0050660">
    <property type="term" value="F:flavin adenine dinucleotide binding"/>
    <property type="evidence" value="ECO:0007669"/>
    <property type="project" value="InterPro"/>
</dbReference>
<name>A0A5Q4BMM0_9PEZI</name>
<dbReference type="SUPFAM" id="SSF51905">
    <property type="entry name" value="FAD/NAD(P)-binding domain"/>
    <property type="match status" value="1"/>
</dbReference>
<dbReference type="PANTHER" id="PTHR47190:SF4">
    <property type="entry name" value="DEHYDROGENASE, PUTATIVE-RELATED"/>
    <property type="match status" value="1"/>
</dbReference>
<dbReference type="Pfam" id="PF00732">
    <property type="entry name" value="GMC_oxred_N"/>
    <property type="match status" value="1"/>
</dbReference>
<evidence type="ECO:0000256" key="1">
    <source>
        <dbReference type="ARBA" id="ARBA00010790"/>
    </source>
</evidence>
<evidence type="ECO:0000313" key="8">
    <source>
        <dbReference type="Proteomes" id="UP000326340"/>
    </source>
</evidence>
<dbReference type="InterPro" id="IPR053208">
    <property type="entry name" value="GMC_Oxidoreductase_CD"/>
</dbReference>
<protein>
    <submittedName>
        <fullName evidence="7">Cellobiose dehydrogenase</fullName>
    </submittedName>
</protein>
<dbReference type="GO" id="GO:0016614">
    <property type="term" value="F:oxidoreductase activity, acting on CH-OH group of donors"/>
    <property type="evidence" value="ECO:0007669"/>
    <property type="project" value="InterPro"/>
</dbReference>
<evidence type="ECO:0000256" key="4">
    <source>
        <dbReference type="SAM" id="SignalP"/>
    </source>
</evidence>
<dbReference type="Pfam" id="PF05199">
    <property type="entry name" value="GMC_oxred_C"/>
    <property type="match status" value="1"/>
</dbReference>
<organism evidence="7 8">
    <name type="scientific">Colletotrichum shisoi</name>
    <dbReference type="NCBI Taxonomy" id="2078593"/>
    <lineage>
        <taxon>Eukaryota</taxon>
        <taxon>Fungi</taxon>
        <taxon>Dikarya</taxon>
        <taxon>Ascomycota</taxon>
        <taxon>Pezizomycotina</taxon>
        <taxon>Sordariomycetes</taxon>
        <taxon>Hypocreomycetidae</taxon>
        <taxon>Glomerellales</taxon>
        <taxon>Glomerellaceae</taxon>
        <taxon>Colletotrichum</taxon>
        <taxon>Colletotrichum destructivum species complex</taxon>
    </lineage>
</organism>
<feature type="chain" id="PRO_5025065197" evidence="4">
    <location>
        <begin position="22"/>
        <end position="819"/>
    </location>
</feature>
<dbReference type="InterPro" id="IPR000172">
    <property type="entry name" value="GMC_OxRdtase_N"/>
</dbReference>